<dbReference type="Proteomes" id="UP000226079">
    <property type="component" value="Unassembled WGS sequence"/>
</dbReference>
<reference evidence="1 2" key="1">
    <citation type="submission" date="2017-10" db="EMBL/GenBank/DDBJ databases">
        <title>Sequencing the genomes of 1000 actinobacteria strains.</title>
        <authorList>
            <person name="Klenk H.-P."/>
        </authorList>
    </citation>
    <scope>NUCLEOTIDE SEQUENCE [LARGE SCALE GENOMIC DNA]</scope>
    <source>
        <strain evidence="1 2">DSM 15597</strain>
    </source>
</reference>
<dbReference type="EMBL" id="PDJC01000001">
    <property type="protein sequence ID" value="PFG16865.1"/>
    <property type="molecule type" value="Genomic_DNA"/>
</dbReference>
<dbReference type="AlphaFoldDB" id="A0A2A9CS02"/>
<dbReference type="Gene3D" id="3.30.450.150">
    <property type="entry name" value="Haem-degrading domain"/>
    <property type="match status" value="1"/>
</dbReference>
<dbReference type="InterPro" id="IPR010371">
    <property type="entry name" value="YBR137W-like"/>
</dbReference>
<dbReference type="PIRSF" id="PIRSF008757">
    <property type="entry name" value="UCP008757"/>
    <property type="match status" value="1"/>
</dbReference>
<dbReference type="InterPro" id="IPR038084">
    <property type="entry name" value="PduO/GlcC-like_sf"/>
</dbReference>
<dbReference type="PANTHER" id="PTHR28255:SF1">
    <property type="entry name" value="UPF0303 PROTEIN YBR137W"/>
    <property type="match status" value="1"/>
</dbReference>
<evidence type="ECO:0000313" key="2">
    <source>
        <dbReference type="Proteomes" id="UP000226079"/>
    </source>
</evidence>
<dbReference type="SUPFAM" id="SSF143744">
    <property type="entry name" value="GlcG-like"/>
    <property type="match status" value="1"/>
</dbReference>
<comment type="caution">
    <text evidence="1">The sequence shown here is derived from an EMBL/GenBank/DDBJ whole genome shotgun (WGS) entry which is preliminary data.</text>
</comment>
<protein>
    <submittedName>
        <fullName evidence="1">Uncharacterized protein (UPF0303 family)</fullName>
    </submittedName>
</protein>
<evidence type="ECO:0000313" key="1">
    <source>
        <dbReference type="EMBL" id="PFG16865.1"/>
    </source>
</evidence>
<organism evidence="1 2">
    <name type="scientific">Propionicimonas paludicola</name>
    <dbReference type="NCBI Taxonomy" id="185243"/>
    <lineage>
        <taxon>Bacteria</taxon>
        <taxon>Bacillati</taxon>
        <taxon>Actinomycetota</taxon>
        <taxon>Actinomycetes</taxon>
        <taxon>Propionibacteriales</taxon>
        <taxon>Nocardioidaceae</taxon>
        <taxon>Propionicimonas</taxon>
    </lineage>
</organism>
<sequence length="153" mass="16446">MSELADQLRAEDAELRFADFTLADAWELGSQLRAAAVAQNLPIAIGIQLGQQRVFHTALPGSSADNDNWLANKTRVALHFGQASLAVGEQFRERGRDFDTGSRLDPRLYAAHGGVVPLKLVSGTVIGAVGVSGLPQLDDHAFVVAQLRVFLAR</sequence>
<dbReference type="OrthoDB" id="9815315at2"/>
<proteinExistence type="predicted"/>
<dbReference type="RefSeq" id="WP_098460359.1">
    <property type="nucleotide sequence ID" value="NZ_PDJC01000001.1"/>
</dbReference>
<dbReference type="NCBIfam" id="NF002696">
    <property type="entry name" value="PRK02487.1-5"/>
    <property type="match status" value="1"/>
</dbReference>
<name>A0A2A9CS02_9ACTN</name>
<accession>A0A2A9CS02</accession>
<dbReference type="InterPro" id="IPR005624">
    <property type="entry name" value="PduO/GlcC-like"/>
</dbReference>
<gene>
    <name evidence="1" type="ORF">ATK74_1420</name>
</gene>
<keyword evidence="2" id="KW-1185">Reference proteome</keyword>
<dbReference type="PANTHER" id="PTHR28255">
    <property type="match status" value="1"/>
</dbReference>
<dbReference type="Pfam" id="PF03928">
    <property type="entry name" value="HbpS-like"/>
    <property type="match status" value="1"/>
</dbReference>